<name>A0A6N8DWL8_RHOAC</name>
<dbReference type="AlphaFoldDB" id="A0A6N8DWL8"/>
<evidence type="ECO:0000313" key="3">
    <source>
        <dbReference type="EMBL" id="MTV33264.1"/>
    </source>
</evidence>
<reference evidence="3 4" key="1">
    <citation type="submission" date="2019-11" db="EMBL/GenBank/DDBJ databases">
        <title>Whole-genome sequence of a Rhodoblastus acidophilus DSM 142.</title>
        <authorList>
            <person name="Kyndt J.A."/>
            <person name="Meyer T.E."/>
        </authorList>
    </citation>
    <scope>NUCLEOTIDE SEQUENCE [LARGE SCALE GENOMIC DNA]</scope>
    <source>
        <strain evidence="3 4">DSM 142</strain>
    </source>
</reference>
<dbReference type="PROSITE" id="PS50983">
    <property type="entry name" value="FE_B12_PBP"/>
    <property type="match status" value="1"/>
</dbReference>
<dbReference type="Gene3D" id="3.40.50.1980">
    <property type="entry name" value="Nitrogenase molybdenum iron protein domain"/>
    <property type="match status" value="2"/>
</dbReference>
<proteinExistence type="predicted"/>
<dbReference type="RefSeq" id="WP_155447944.1">
    <property type="nucleotide sequence ID" value="NZ_JAOQNR010000009.1"/>
</dbReference>
<dbReference type="PANTHER" id="PTHR30535">
    <property type="entry name" value="VITAMIN B12-BINDING PROTEIN"/>
    <property type="match status" value="1"/>
</dbReference>
<comment type="caution">
    <text evidence="3">The sequence shown here is derived from an EMBL/GenBank/DDBJ whole genome shotgun (WGS) entry which is preliminary data.</text>
</comment>
<evidence type="ECO:0000256" key="1">
    <source>
        <dbReference type="SAM" id="SignalP"/>
    </source>
</evidence>
<dbReference type="PANTHER" id="PTHR30535:SF34">
    <property type="entry name" value="MOLYBDATE-BINDING PROTEIN MOLA"/>
    <property type="match status" value="1"/>
</dbReference>
<dbReference type="OrthoDB" id="9775594at2"/>
<dbReference type="InterPro" id="IPR050902">
    <property type="entry name" value="ABC_Transporter_SBP"/>
</dbReference>
<dbReference type="Pfam" id="PF01497">
    <property type="entry name" value="Peripla_BP_2"/>
    <property type="match status" value="1"/>
</dbReference>
<keyword evidence="1" id="KW-0732">Signal</keyword>
<dbReference type="EMBL" id="WNKS01000032">
    <property type="protein sequence ID" value="MTV33264.1"/>
    <property type="molecule type" value="Genomic_DNA"/>
</dbReference>
<feature type="signal peptide" evidence="1">
    <location>
        <begin position="1"/>
        <end position="22"/>
    </location>
</feature>
<sequence>MKRALASAVVYLALHGATSLRAETEFAGQKLAHATLGASNYPRRAIDAQGAEVVLTQAPQRIVSLEYEIDEYAYLIAPPERVVGVSDLAYRPQISNVLDQVKAHRPAVASDVETIIRLNPDLVLAADRSRPDLVQALRQAGINVFRLFTLATRLDEVAENITVTGYILGREEAAEQKRAAFEAELAGIAEQCRAPHPPARVFGVSMIGYSFGDATLFHDQARLVGAINVGAENGLHTYQKVGSETVLRWNPDWVFTWSDPGRREEELRRWTDDPVLGAIAAVEKKQVIVSDGKDHLSLSPMAVKLIHTMADAICVARR</sequence>
<dbReference type="InterPro" id="IPR002491">
    <property type="entry name" value="ABC_transptr_periplasmic_BD"/>
</dbReference>
<protein>
    <submittedName>
        <fullName evidence="3">ABC transporter substrate-binding protein</fullName>
    </submittedName>
</protein>
<dbReference type="Proteomes" id="UP000439113">
    <property type="component" value="Unassembled WGS sequence"/>
</dbReference>
<gene>
    <name evidence="3" type="ORF">GJ654_20005</name>
</gene>
<accession>A0A6N8DWL8</accession>
<dbReference type="SUPFAM" id="SSF53807">
    <property type="entry name" value="Helical backbone' metal receptor"/>
    <property type="match status" value="1"/>
</dbReference>
<organism evidence="3 4">
    <name type="scientific">Rhodoblastus acidophilus</name>
    <name type="common">Rhodopseudomonas acidophila</name>
    <dbReference type="NCBI Taxonomy" id="1074"/>
    <lineage>
        <taxon>Bacteria</taxon>
        <taxon>Pseudomonadati</taxon>
        <taxon>Pseudomonadota</taxon>
        <taxon>Alphaproteobacteria</taxon>
        <taxon>Hyphomicrobiales</taxon>
        <taxon>Rhodoblastaceae</taxon>
        <taxon>Rhodoblastus</taxon>
    </lineage>
</organism>
<evidence type="ECO:0000313" key="4">
    <source>
        <dbReference type="Proteomes" id="UP000439113"/>
    </source>
</evidence>
<feature type="chain" id="PRO_5026751605" evidence="1">
    <location>
        <begin position="23"/>
        <end position="318"/>
    </location>
</feature>
<feature type="domain" description="Fe/B12 periplasmic-binding" evidence="2">
    <location>
        <begin position="61"/>
        <end position="317"/>
    </location>
</feature>
<evidence type="ECO:0000259" key="2">
    <source>
        <dbReference type="PROSITE" id="PS50983"/>
    </source>
</evidence>